<keyword evidence="10" id="KW-1185">Reference proteome</keyword>
<keyword evidence="4 8" id="KW-1133">Transmembrane helix</keyword>
<dbReference type="SUPFAM" id="SSF53850">
    <property type="entry name" value="Periplasmic binding protein-like II"/>
    <property type="match status" value="1"/>
</dbReference>
<keyword evidence="6" id="KW-0675">Receptor</keyword>
<evidence type="ECO:0000256" key="7">
    <source>
        <dbReference type="ARBA" id="ARBA00023180"/>
    </source>
</evidence>
<evidence type="ECO:0000256" key="8">
    <source>
        <dbReference type="SAM" id="Phobius"/>
    </source>
</evidence>
<dbReference type="AlphaFoldDB" id="A0A9J6CRS2"/>
<accession>A0A9J6CRS2</accession>
<evidence type="ECO:0000256" key="3">
    <source>
        <dbReference type="ARBA" id="ARBA00022692"/>
    </source>
</evidence>
<dbReference type="Proteomes" id="UP001107558">
    <property type="component" value="Chromosome 1"/>
</dbReference>
<proteinExistence type="predicted"/>
<feature type="transmembrane region" description="Helical" evidence="8">
    <location>
        <begin position="263"/>
        <end position="281"/>
    </location>
</feature>
<keyword evidence="5 8" id="KW-0472">Membrane</keyword>
<keyword evidence="2" id="KW-1003">Cell membrane</keyword>
<comment type="subcellular location">
    <subcellularLocation>
        <location evidence="1">Cell membrane</location>
        <topology evidence="1">Multi-pass membrane protein</topology>
    </subcellularLocation>
</comment>
<protein>
    <recommendedName>
        <fullName evidence="11">Ionotropic receptor</fullName>
    </recommendedName>
</protein>
<feature type="transmembrane region" description="Helical" evidence="8">
    <location>
        <begin position="293"/>
        <end position="314"/>
    </location>
</feature>
<sequence length="566" mass="65786">MELENAVETLILNFNQQKQIDLHLEIKSKNFNVDLMLQSIIKNSINFTFCVSNKNKKYQKLQLMIILIENHHDFEVTKSLNDFYLIVSKNSTEREISKIFTTFWTTRNIYNINIMRINADIIDLVTFFPFSKNTCNTSNDIRTINQFKNNQWKSKIFYPNKLNNFYNCSLRLGAVPALPASDRKIHQNGTIEYFGSDIKTISELARRLNFFNNISFYPAWGEVFENGSGTLLAEALINGSVNIICGWNFLTSIKGTFLDFTQAYFFVPFVLVVPPGAPYTSMENIIRSFSTKLWIYFIASIILTIIVIKIHQILSNRFSNIFATSIENFEFHLILVIVFGDGTSITQKKNFLRLILMSFIILCFILRTAYVSEMFNFLQSGETKKVVENLREMEEREFVLHAPSYVETMITANELDSLYNKRLIKIMDSKDDDYFIYNLSNPYLKAAAAEPYDFVLRVSLQGFAMNVLSDPLSTSPVIFYLQKNSFLTNLFSEKILDMMAAGLTEYWINQEGILKATINDDNRDPRVMTLKQLEAPFYMCICGLLISIFCFVFEIFHYRYCYCRKI</sequence>
<reference evidence="9" key="1">
    <citation type="submission" date="2021-03" db="EMBL/GenBank/DDBJ databases">
        <title>Chromosome level genome of the anhydrobiotic midge Polypedilum vanderplanki.</title>
        <authorList>
            <person name="Yoshida Y."/>
            <person name="Kikawada T."/>
            <person name="Gusev O."/>
        </authorList>
    </citation>
    <scope>NUCLEOTIDE SEQUENCE</scope>
    <source>
        <strain evidence="9">NIAS01</strain>
        <tissue evidence="9">Whole body or cell culture</tissue>
    </source>
</reference>
<dbReference type="EMBL" id="JADBJN010000001">
    <property type="protein sequence ID" value="KAG5684267.1"/>
    <property type="molecule type" value="Genomic_DNA"/>
</dbReference>
<evidence type="ECO:0008006" key="11">
    <source>
        <dbReference type="Google" id="ProtNLM"/>
    </source>
</evidence>
<dbReference type="GO" id="GO:0005886">
    <property type="term" value="C:plasma membrane"/>
    <property type="evidence" value="ECO:0007669"/>
    <property type="project" value="UniProtKB-SubCell"/>
</dbReference>
<organism evidence="9 10">
    <name type="scientific">Polypedilum vanderplanki</name>
    <name type="common">Sleeping chironomid midge</name>
    <dbReference type="NCBI Taxonomy" id="319348"/>
    <lineage>
        <taxon>Eukaryota</taxon>
        <taxon>Metazoa</taxon>
        <taxon>Ecdysozoa</taxon>
        <taxon>Arthropoda</taxon>
        <taxon>Hexapoda</taxon>
        <taxon>Insecta</taxon>
        <taxon>Pterygota</taxon>
        <taxon>Neoptera</taxon>
        <taxon>Endopterygota</taxon>
        <taxon>Diptera</taxon>
        <taxon>Nematocera</taxon>
        <taxon>Chironomoidea</taxon>
        <taxon>Chironomidae</taxon>
        <taxon>Chironominae</taxon>
        <taxon>Polypedilum</taxon>
        <taxon>Polypedilum</taxon>
    </lineage>
</organism>
<evidence type="ECO:0000313" key="10">
    <source>
        <dbReference type="Proteomes" id="UP001107558"/>
    </source>
</evidence>
<name>A0A9J6CRS2_POLVA</name>
<dbReference type="PANTHER" id="PTHR42643:SF37">
    <property type="entry name" value="IONOTROPIC RECEPTOR 11A-RELATED"/>
    <property type="match status" value="1"/>
</dbReference>
<evidence type="ECO:0000256" key="5">
    <source>
        <dbReference type="ARBA" id="ARBA00023136"/>
    </source>
</evidence>
<evidence type="ECO:0000256" key="2">
    <source>
        <dbReference type="ARBA" id="ARBA00022475"/>
    </source>
</evidence>
<feature type="transmembrane region" description="Helical" evidence="8">
    <location>
        <begin position="351"/>
        <end position="370"/>
    </location>
</feature>
<dbReference type="PANTHER" id="PTHR42643">
    <property type="entry name" value="IONOTROPIC RECEPTOR 20A-RELATED"/>
    <property type="match status" value="1"/>
</dbReference>
<dbReference type="OrthoDB" id="8050636at2759"/>
<evidence type="ECO:0000313" key="9">
    <source>
        <dbReference type="EMBL" id="KAG5684267.1"/>
    </source>
</evidence>
<feature type="transmembrane region" description="Helical" evidence="8">
    <location>
        <begin position="320"/>
        <end position="339"/>
    </location>
</feature>
<gene>
    <name evidence="9" type="ORF">PVAND_013503</name>
</gene>
<dbReference type="Gene3D" id="3.40.190.10">
    <property type="entry name" value="Periplasmic binding protein-like II"/>
    <property type="match status" value="1"/>
</dbReference>
<evidence type="ECO:0000256" key="4">
    <source>
        <dbReference type="ARBA" id="ARBA00022989"/>
    </source>
</evidence>
<keyword evidence="3 8" id="KW-0812">Transmembrane</keyword>
<evidence type="ECO:0000256" key="6">
    <source>
        <dbReference type="ARBA" id="ARBA00023170"/>
    </source>
</evidence>
<keyword evidence="7" id="KW-0325">Glycoprotein</keyword>
<dbReference type="InterPro" id="IPR052192">
    <property type="entry name" value="Insect_Ionotropic_Sensory_Rcpt"/>
</dbReference>
<feature type="transmembrane region" description="Helical" evidence="8">
    <location>
        <begin position="535"/>
        <end position="556"/>
    </location>
</feature>
<comment type="caution">
    <text evidence="9">The sequence shown here is derived from an EMBL/GenBank/DDBJ whole genome shotgun (WGS) entry which is preliminary data.</text>
</comment>
<evidence type="ECO:0000256" key="1">
    <source>
        <dbReference type="ARBA" id="ARBA00004651"/>
    </source>
</evidence>